<evidence type="ECO:0000313" key="2">
    <source>
        <dbReference type="EMBL" id="CAD1832766.1"/>
    </source>
</evidence>
<accession>A0A6V7PQF2</accession>
<feature type="transmembrane region" description="Helical" evidence="1">
    <location>
        <begin position="90"/>
        <end position="109"/>
    </location>
</feature>
<sequence>MRMIIATGVIAQLGAVVVDSGPGFDRFDIRLCRGHVTSCSAEIRLHTRLGRAHECRSGVWLCAFALMSLINFAIHGLFRVEVAWLRQAGRLYLLALFPSVDLVGGPMMLRAVPTEDYLFL</sequence>
<protein>
    <submittedName>
        <fullName evidence="2">Uncharacterized protein</fullName>
    </submittedName>
</protein>
<name>A0A6V7PQF2_ANACO</name>
<evidence type="ECO:0000256" key="1">
    <source>
        <dbReference type="SAM" id="Phobius"/>
    </source>
</evidence>
<gene>
    <name evidence="2" type="ORF">CB5_LOCUS15977</name>
</gene>
<keyword evidence="1" id="KW-1133">Transmembrane helix</keyword>
<dbReference type="AlphaFoldDB" id="A0A6V7PQF2"/>
<proteinExistence type="predicted"/>
<organism evidence="2">
    <name type="scientific">Ananas comosus var. bracteatus</name>
    <name type="common">red pineapple</name>
    <dbReference type="NCBI Taxonomy" id="296719"/>
    <lineage>
        <taxon>Eukaryota</taxon>
        <taxon>Viridiplantae</taxon>
        <taxon>Streptophyta</taxon>
        <taxon>Embryophyta</taxon>
        <taxon>Tracheophyta</taxon>
        <taxon>Spermatophyta</taxon>
        <taxon>Magnoliopsida</taxon>
        <taxon>Liliopsida</taxon>
        <taxon>Poales</taxon>
        <taxon>Bromeliaceae</taxon>
        <taxon>Bromelioideae</taxon>
        <taxon>Ananas</taxon>
    </lineage>
</organism>
<keyword evidence="1" id="KW-0812">Transmembrane</keyword>
<keyword evidence="1" id="KW-0472">Membrane</keyword>
<feature type="transmembrane region" description="Helical" evidence="1">
    <location>
        <begin position="58"/>
        <end position="78"/>
    </location>
</feature>
<dbReference type="EMBL" id="LR862150">
    <property type="protein sequence ID" value="CAD1832766.1"/>
    <property type="molecule type" value="Genomic_DNA"/>
</dbReference>
<reference evidence="2" key="1">
    <citation type="submission" date="2020-07" db="EMBL/GenBank/DDBJ databases">
        <authorList>
            <person name="Lin J."/>
        </authorList>
    </citation>
    <scope>NUCLEOTIDE SEQUENCE</scope>
</reference>